<dbReference type="GO" id="GO:0008453">
    <property type="term" value="F:alanine-glyoxylate transaminase activity"/>
    <property type="evidence" value="ECO:0007669"/>
    <property type="project" value="TreeGrafter"/>
</dbReference>
<evidence type="ECO:0000313" key="6">
    <source>
        <dbReference type="Proteomes" id="UP000033096"/>
    </source>
</evidence>
<protein>
    <submittedName>
        <fullName evidence="5">Serine--glyoxylate aminotransferase</fullName>
        <ecNumber evidence="5">2.6.1.45</ecNumber>
    </submittedName>
</protein>
<dbReference type="Proteomes" id="UP000033096">
    <property type="component" value="Chromosome"/>
</dbReference>
<dbReference type="GO" id="GO:0004760">
    <property type="term" value="F:L-serine-pyruvate transaminase activity"/>
    <property type="evidence" value="ECO:0007669"/>
    <property type="project" value="TreeGrafter"/>
</dbReference>
<dbReference type="PANTHER" id="PTHR21152:SF24">
    <property type="entry name" value="ALANINE--GLYOXYLATE AMINOTRANSFERASE 1"/>
    <property type="match status" value="1"/>
</dbReference>
<keyword evidence="6" id="KW-1185">Reference proteome</keyword>
<evidence type="ECO:0000256" key="3">
    <source>
        <dbReference type="ARBA" id="ARBA00022679"/>
    </source>
</evidence>
<evidence type="ECO:0000256" key="1">
    <source>
        <dbReference type="ARBA" id="ARBA00001933"/>
    </source>
</evidence>
<dbReference type="GO" id="GO:0019265">
    <property type="term" value="P:glycine biosynthetic process, by transamination of glyoxylate"/>
    <property type="evidence" value="ECO:0007669"/>
    <property type="project" value="TreeGrafter"/>
</dbReference>
<proteinExistence type="predicted"/>
<dbReference type="PANTHER" id="PTHR21152">
    <property type="entry name" value="AMINOTRANSFERASE CLASS V"/>
    <property type="match status" value="1"/>
</dbReference>
<keyword evidence="2 5" id="KW-0032">Aminotransferase</keyword>
<gene>
    <name evidence="5" type="ORF">MSVAZ_1098</name>
</gene>
<keyword evidence="3 5" id="KW-0808">Transferase</keyword>
<keyword evidence="4" id="KW-0663">Pyridoxal phosphate</keyword>
<comment type="cofactor">
    <cofactor evidence="1">
        <name>pyridoxal 5'-phosphate</name>
        <dbReference type="ChEBI" id="CHEBI:597326"/>
    </cofactor>
</comment>
<dbReference type="InterPro" id="IPR015421">
    <property type="entry name" value="PyrdxlP-dep_Trfase_major"/>
</dbReference>
<reference evidence="5 6" key="1">
    <citation type="submission" date="2014-07" db="EMBL/GenBank/DDBJ databases">
        <title>Methanogenic archaea and the global carbon cycle.</title>
        <authorList>
            <person name="Henriksen J.R."/>
            <person name="Luke J."/>
            <person name="Reinhart S."/>
            <person name="Benedict M.N."/>
            <person name="Youngblut N.D."/>
            <person name="Metcalf M.E."/>
            <person name="Whitaker R.J."/>
            <person name="Metcalf W.W."/>
        </authorList>
    </citation>
    <scope>NUCLEOTIDE SEQUENCE [LARGE SCALE GENOMIC DNA]</scope>
    <source>
        <strain evidence="5 6">Z-761</strain>
    </source>
</reference>
<dbReference type="EMBL" id="CP009520">
    <property type="protein sequence ID" value="AKB43367.1"/>
    <property type="molecule type" value="Genomic_DNA"/>
</dbReference>
<evidence type="ECO:0000256" key="4">
    <source>
        <dbReference type="ARBA" id="ARBA00022898"/>
    </source>
</evidence>
<dbReference type="HOGENOM" id="CLU_147067_1_0_2"/>
<sequence length="116" mass="12431">MDLEDTLLMMPGPVTVTPRVLRAVSKPMSNHRSAEFAGIYTDCGEILSSVFQTKNDIFVLSDSGTAGMKAAVGSLDGSGDKVIPIENGKFGERFKDIAAIYADVVPVVFYEGSHKC</sequence>
<dbReference type="SUPFAM" id="SSF53383">
    <property type="entry name" value="PLP-dependent transferases"/>
    <property type="match status" value="1"/>
</dbReference>
<dbReference type="STRING" id="1434123.MSVAZ_1098"/>
<dbReference type="AlphaFoldDB" id="A0A0E3Q4R7"/>
<dbReference type="GO" id="GO:0050281">
    <property type="term" value="F:L-serine-glyoxylate transaminase activity"/>
    <property type="evidence" value="ECO:0007669"/>
    <property type="project" value="UniProtKB-EC"/>
</dbReference>
<dbReference type="InterPro" id="IPR015424">
    <property type="entry name" value="PyrdxlP-dep_Trfase"/>
</dbReference>
<dbReference type="PATRIC" id="fig|1434123.4.peg.1283"/>
<accession>A0A0E3Q4R7</accession>
<organism evidence="5 6">
    <name type="scientific">Methanosarcina vacuolata Z-761</name>
    <dbReference type="NCBI Taxonomy" id="1434123"/>
    <lineage>
        <taxon>Archaea</taxon>
        <taxon>Methanobacteriati</taxon>
        <taxon>Methanobacteriota</taxon>
        <taxon>Stenosarchaea group</taxon>
        <taxon>Methanomicrobia</taxon>
        <taxon>Methanosarcinales</taxon>
        <taxon>Methanosarcinaceae</taxon>
        <taxon>Methanosarcina</taxon>
    </lineage>
</organism>
<dbReference type="RefSeq" id="WP_048119166.1">
    <property type="nucleotide sequence ID" value="NZ_CP009520.1"/>
</dbReference>
<name>A0A0E3Q4R7_9EURY</name>
<dbReference type="Gene3D" id="3.40.640.10">
    <property type="entry name" value="Type I PLP-dependent aspartate aminotransferase-like (Major domain)"/>
    <property type="match status" value="1"/>
</dbReference>
<dbReference type="KEGG" id="mvc:MSVAZ_1098"/>
<evidence type="ECO:0000313" key="5">
    <source>
        <dbReference type="EMBL" id="AKB43367.1"/>
    </source>
</evidence>
<evidence type="ECO:0000256" key="2">
    <source>
        <dbReference type="ARBA" id="ARBA00022576"/>
    </source>
</evidence>
<dbReference type="EC" id="2.6.1.45" evidence="5"/>
<dbReference type="GeneID" id="88183220"/>